<dbReference type="InterPro" id="IPR013099">
    <property type="entry name" value="K_chnl_dom"/>
</dbReference>
<dbReference type="PRINTS" id="PR00169">
    <property type="entry name" value="KCHANNEL"/>
</dbReference>
<keyword evidence="1" id="KW-0472">Membrane</keyword>
<feature type="domain" description="CASTOR/POLLUX/SYM8 ion channel conserved" evidence="2">
    <location>
        <begin position="259"/>
        <end position="345"/>
    </location>
</feature>
<dbReference type="Pfam" id="PF22614">
    <property type="entry name" value="Slo-like_RCK"/>
    <property type="match status" value="1"/>
</dbReference>
<dbReference type="EMBL" id="JAENIO010000064">
    <property type="protein sequence ID" value="MBK1835599.1"/>
    <property type="molecule type" value="Genomic_DNA"/>
</dbReference>
<sequence length="357" mass="39986">MWIFRHLITLVAEHTTPVGRFLWAVLTAIGMSVLFGSAFYFAEREVQEGLSYLDSLWWAMVTMTTVGYGDYFPQTFAGRFFIAYPCFLLGISIIGLLLGTVSEAVIDHFTRKKKGTLRLTMKDHIIIAGCPSVGRVEHIVCELRHSIVNRETPIAVVTDTLNELPAEFKSNKVSFVKGNIRNPEVAARAAWTEAKDIIVIGDEETPGDFDVYTTASYLKNLLPAESKLQILSYIEEADSVDLFKKAGLRYVWSEGMPDRLMAQDLNQPGINEVFRQLLSYRNGCEIYLRAYRGKESKVLALQHQALDSPHDLQIIGIQSGEEYDLNPNKDRLVSPGDTLIFLADNSLACESFLSATS</sequence>
<proteinExistence type="predicted"/>
<dbReference type="Pfam" id="PF06241">
    <property type="entry name" value="Castor_Poll_mid"/>
    <property type="match status" value="1"/>
</dbReference>
<evidence type="ECO:0000259" key="3">
    <source>
        <dbReference type="Pfam" id="PF07885"/>
    </source>
</evidence>
<evidence type="ECO:0000313" key="5">
    <source>
        <dbReference type="EMBL" id="MBK1835599.1"/>
    </source>
</evidence>
<reference evidence="5" key="1">
    <citation type="submission" date="2021-01" db="EMBL/GenBank/DDBJ databases">
        <title>Modified the classification status of verrucomicrobia.</title>
        <authorList>
            <person name="Feng X."/>
        </authorList>
    </citation>
    <scope>NUCLEOTIDE SEQUENCE</scope>
    <source>
        <strain evidence="5">KCTC 12986</strain>
    </source>
</reference>
<comment type="caution">
    <text evidence="5">The sequence shown here is derived from an EMBL/GenBank/DDBJ whole genome shotgun (WGS) entry which is preliminary data.</text>
</comment>
<dbReference type="InterPro" id="IPR050721">
    <property type="entry name" value="Trk_Ktr_HKT_K-transport"/>
</dbReference>
<accession>A0A934RV65</accession>
<feature type="domain" description="RCK N-terminal" evidence="4">
    <location>
        <begin position="121"/>
        <end position="205"/>
    </location>
</feature>
<evidence type="ECO:0000259" key="2">
    <source>
        <dbReference type="Pfam" id="PF06241"/>
    </source>
</evidence>
<dbReference type="Gene3D" id="1.10.287.70">
    <property type="match status" value="1"/>
</dbReference>
<keyword evidence="1" id="KW-0812">Transmembrane</keyword>
<dbReference type="RefSeq" id="WP_200393035.1">
    <property type="nucleotide sequence ID" value="NZ_JAENIO010000064.1"/>
</dbReference>
<dbReference type="Gene3D" id="3.40.50.720">
    <property type="entry name" value="NAD(P)-binding Rossmann-like Domain"/>
    <property type="match status" value="1"/>
</dbReference>
<feature type="transmembrane region" description="Helical" evidence="1">
    <location>
        <begin position="81"/>
        <end position="106"/>
    </location>
</feature>
<keyword evidence="1" id="KW-1133">Transmembrane helix</keyword>
<organism evidence="5 6">
    <name type="scientific">Roseibacillus ishigakijimensis</name>
    <dbReference type="NCBI Taxonomy" id="454146"/>
    <lineage>
        <taxon>Bacteria</taxon>
        <taxon>Pseudomonadati</taxon>
        <taxon>Verrucomicrobiota</taxon>
        <taxon>Verrucomicrobiia</taxon>
        <taxon>Verrucomicrobiales</taxon>
        <taxon>Verrucomicrobiaceae</taxon>
        <taxon>Roseibacillus</taxon>
    </lineage>
</organism>
<protein>
    <submittedName>
        <fullName evidence="5">Ion transporter</fullName>
    </submittedName>
</protein>
<name>A0A934RV65_9BACT</name>
<evidence type="ECO:0000259" key="4">
    <source>
        <dbReference type="Pfam" id="PF22614"/>
    </source>
</evidence>
<feature type="transmembrane region" description="Helical" evidence="1">
    <location>
        <begin position="20"/>
        <end position="42"/>
    </location>
</feature>
<dbReference type="Proteomes" id="UP000604083">
    <property type="component" value="Unassembled WGS sequence"/>
</dbReference>
<feature type="domain" description="Potassium channel" evidence="3">
    <location>
        <begin position="33"/>
        <end position="105"/>
    </location>
</feature>
<dbReference type="Pfam" id="PF07885">
    <property type="entry name" value="Ion_trans_2"/>
    <property type="match status" value="1"/>
</dbReference>
<dbReference type="SUPFAM" id="SSF81324">
    <property type="entry name" value="Voltage-gated potassium channels"/>
    <property type="match status" value="1"/>
</dbReference>
<dbReference type="PANTHER" id="PTHR43833">
    <property type="entry name" value="POTASSIUM CHANNEL PROTEIN 2-RELATED-RELATED"/>
    <property type="match status" value="1"/>
</dbReference>
<dbReference type="InterPro" id="IPR003148">
    <property type="entry name" value="RCK_N"/>
</dbReference>
<dbReference type="PANTHER" id="PTHR43833:SF9">
    <property type="entry name" value="POTASSIUM CHANNEL PROTEIN YUGO-RELATED"/>
    <property type="match status" value="1"/>
</dbReference>
<feature type="transmembrane region" description="Helical" evidence="1">
    <location>
        <begin position="49"/>
        <end position="69"/>
    </location>
</feature>
<keyword evidence="6" id="KW-1185">Reference proteome</keyword>
<evidence type="ECO:0000256" key="1">
    <source>
        <dbReference type="SAM" id="Phobius"/>
    </source>
</evidence>
<gene>
    <name evidence="5" type="ORF">JIN78_16140</name>
</gene>
<evidence type="ECO:0000313" key="6">
    <source>
        <dbReference type="Proteomes" id="UP000604083"/>
    </source>
</evidence>
<dbReference type="AlphaFoldDB" id="A0A934RV65"/>
<dbReference type="InterPro" id="IPR010420">
    <property type="entry name" value="CASTOR/POLLUX/SYM8_dom"/>
</dbReference>
<dbReference type="GO" id="GO:0006813">
    <property type="term" value="P:potassium ion transport"/>
    <property type="evidence" value="ECO:0007669"/>
    <property type="project" value="InterPro"/>
</dbReference>